<proteinExistence type="predicted"/>
<protein>
    <submittedName>
        <fullName evidence="1">Uncharacterized protein</fullName>
    </submittedName>
</protein>
<evidence type="ECO:0000313" key="1">
    <source>
        <dbReference type="EMBL" id="MQX14416.1"/>
    </source>
</evidence>
<dbReference type="Proteomes" id="UP000439983">
    <property type="component" value="Unassembled WGS sequence"/>
</dbReference>
<reference evidence="1 2" key="1">
    <citation type="journal article" date="2013" name="Genome Biol.">
        <title>Comparative genomics of the core and accessory genomes of 48 Sinorhizobium strains comprising five genospecies.</title>
        <authorList>
            <person name="Sugawara M."/>
            <person name="Epstein B."/>
            <person name="Badgley B.D."/>
            <person name="Unno T."/>
            <person name="Xu L."/>
            <person name="Reese J."/>
            <person name="Gyaneshwar P."/>
            <person name="Denny R."/>
            <person name="Mudge J."/>
            <person name="Bharti A.K."/>
            <person name="Farmer A.D."/>
            <person name="May G.D."/>
            <person name="Woodward J.E."/>
            <person name="Medigue C."/>
            <person name="Vallenet D."/>
            <person name="Lajus A."/>
            <person name="Rouy Z."/>
            <person name="Martinez-Vaz B."/>
            <person name="Tiffin P."/>
            <person name="Young N.D."/>
            <person name="Sadowsky M.J."/>
        </authorList>
    </citation>
    <scope>NUCLEOTIDE SEQUENCE [LARGE SCALE GENOMIC DNA]</scope>
    <source>
        <strain evidence="1 2">USDA4894</strain>
    </source>
</reference>
<name>A0A6N7L9Z4_SINTE</name>
<dbReference type="AlphaFoldDB" id="A0A6N7L9Z4"/>
<gene>
    <name evidence="1" type="ORF">GHK62_06455</name>
</gene>
<dbReference type="RefSeq" id="WP_153437496.1">
    <property type="nucleotide sequence ID" value="NZ_CP121659.1"/>
</dbReference>
<accession>A0A6N7L9Z4</accession>
<dbReference type="EMBL" id="WITC01000031">
    <property type="protein sequence ID" value="MQX14416.1"/>
    <property type="molecule type" value="Genomic_DNA"/>
</dbReference>
<organism evidence="1 2">
    <name type="scientific">Sinorhizobium terangae</name>
    <dbReference type="NCBI Taxonomy" id="110322"/>
    <lineage>
        <taxon>Bacteria</taxon>
        <taxon>Pseudomonadati</taxon>
        <taxon>Pseudomonadota</taxon>
        <taxon>Alphaproteobacteria</taxon>
        <taxon>Hyphomicrobiales</taxon>
        <taxon>Rhizobiaceae</taxon>
        <taxon>Sinorhizobium/Ensifer group</taxon>
        <taxon>Sinorhizobium</taxon>
    </lineage>
</organism>
<sequence length="187" mass="21083">MIERATIPVSLPTIAPESRISLNCSAIATSRDTMRSFVTVFLLAISATVLAAKEKLDDPSYQVRIWIEKFDGNYSQATGRCGSSYYCTIKVGKHEVTISGASSNYYYLSVHGDPEEPAYCCLFADKSYQVPVRVEGKLHIETLYYKLPRYLALRGKVEFGKIYIEYQDPRANERRQRVSGTEGVQDL</sequence>
<keyword evidence="2" id="KW-1185">Reference proteome</keyword>
<evidence type="ECO:0000313" key="2">
    <source>
        <dbReference type="Proteomes" id="UP000439983"/>
    </source>
</evidence>
<dbReference type="OrthoDB" id="8420219at2"/>
<comment type="caution">
    <text evidence="1">The sequence shown here is derived from an EMBL/GenBank/DDBJ whole genome shotgun (WGS) entry which is preliminary data.</text>
</comment>